<name>A0A0F7FVM7_9ACTN</name>
<proteinExistence type="inferred from homology"/>
<dbReference type="Gene3D" id="3.40.50.10840">
    <property type="entry name" value="Putative sugar-binding, N-terminal domain"/>
    <property type="match status" value="1"/>
</dbReference>
<feature type="domain" description="Four-carbon acid sugar kinase nucleotide binding" evidence="9">
    <location>
        <begin position="274"/>
        <end position="419"/>
    </location>
</feature>
<dbReference type="EMBL" id="CP009922">
    <property type="protein sequence ID" value="AKG43925.1"/>
    <property type="molecule type" value="Genomic_DNA"/>
</dbReference>
<sequence>MLVADDLSGAADSGIAFALRGMRSEILLRAAEHADGTEHADAAWPTARVLATDTDSRYTDPATAGRRVADVLCRFGAGRRLFKKLDSTLRGNPAAELEALRAYAPAAGGVLICAPASPRTGRTVRDGVVHVHDVPLHATDAWGAERTGPPRSVAQALAPLPVTAIPLTEVRGPRARLTARLAECGARGRLAVCDAESDADLRAVAAAGLALPGTARWAGAAGLAHALAHTLAHLETRADPLAHSEAHTTSAHRPGAPLPPGHPAGPRSPAGPVLAVIGSAHGVSGRQADALAAHLPHTLTLPVSAVLGDPPGPLASRLLALLRTGDTLLRLDPDAPVDTAVARDLVGRLGRIAAPAASAAGTLILTGGETARAVLTHSGVHALELLAEPAPSVVLARTREPVPRHVITKAGGFGAPDTLSRIVATINSPEEKP</sequence>
<keyword evidence="2" id="KW-0808">Transferase</keyword>
<dbReference type="InterPro" id="IPR042213">
    <property type="entry name" value="NBD_C_sf"/>
</dbReference>
<evidence type="ECO:0000259" key="9">
    <source>
        <dbReference type="Pfam" id="PF17042"/>
    </source>
</evidence>
<reference evidence="10" key="1">
    <citation type="submission" date="2019-08" db="EMBL/GenBank/DDBJ databases">
        <title>Complete genome sequence of a mangrove-derived Streptomyces xiamenensis.</title>
        <authorList>
            <person name="Xu J."/>
        </authorList>
    </citation>
    <scope>NUCLEOTIDE SEQUENCE</scope>
    <source>
        <strain evidence="10">318</strain>
    </source>
</reference>
<dbReference type="Pfam" id="PF07005">
    <property type="entry name" value="SBD_N"/>
    <property type="match status" value="1"/>
</dbReference>
<feature type="domain" description="Four-carbon acid sugar kinase N-terminal" evidence="8">
    <location>
        <begin position="2"/>
        <end position="227"/>
    </location>
</feature>
<dbReference type="GO" id="GO:0005524">
    <property type="term" value="F:ATP binding"/>
    <property type="evidence" value="ECO:0007669"/>
    <property type="project" value="UniProtKB-KW"/>
</dbReference>
<dbReference type="InterPro" id="IPR037051">
    <property type="entry name" value="4-carb_acid_sugar_kinase_N_sf"/>
</dbReference>
<dbReference type="Pfam" id="PF17042">
    <property type="entry name" value="NBD_C"/>
    <property type="match status" value="1"/>
</dbReference>
<keyword evidence="6" id="KW-0119">Carbohydrate metabolism</keyword>
<dbReference type="Proteomes" id="UP000034034">
    <property type="component" value="Chromosome"/>
</dbReference>
<dbReference type="PATRIC" id="fig|408015.6.peg.2581"/>
<dbReference type="GO" id="GO:0016301">
    <property type="term" value="F:kinase activity"/>
    <property type="evidence" value="ECO:0007669"/>
    <property type="project" value="UniProtKB-KW"/>
</dbReference>
<keyword evidence="3" id="KW-0547">Nucleotide-binding</keyword>
<accession>A0A0F7FVM7</accession>
<evidence type="ECO:0000256" key="6">
    <source>
        <dbReference type="ARBA" id="ARBA00023277"/>
    </source>
</evidence>
<evidence type="ECO:0000256" key="7">
    <source>
        <dbReference type="SAM" id="MobiDB-lite"/>
    </source>
</evidence>
<keyword evidence="11" id="KW-1185">Reference proteome</keyword>
<dbReference type="InterPro" id="IPR010737">
    <property type="entry name" value="4-carb_acid_sugar_kinase_N"/>
</dbReference>
<dbReference type="KEGG" id="sxi:SXIM_25410"/>
<feature type="region of interest" description="Disordered" evidence="7">
    <location>
        <begin position="242"/>
        <end position="273"/>
    </location>
</feature>
<evidence type="ECO:0000256" key="2">
    <source>
        <dbReference type="ARBA" id="ARBA00022679"/>
    </source>
</evidence>
<evidence type="ECO:0000256" key="3">
    <source>
        <dbReference type="ARBA" id="ARBA00022741"/>
    </source>
</evidence>
<evidence type="ECO:0000256" key="4">
    <source>
        <dbReference type="ARBA" id="ARBA00022777"/>
    </source>
</evidence>
<comment type="similarity">
    <text evidence="1">Belongs to the four-carbon acid sugar kinase family.</text>
</comment>
<evidence type="ECO:0000313" key="11">
    <source>
        <dbReference type="Proteomes" id="UP000034034"/>
    </source>
</evidence>
<evidence type="ECO:0000259" key="8">
    <source>
        <dbReference type="Pfam" id="PF07005"/>
    </source>
</evidence>
<dbReference type="Gene3D" id="3.40.980.20">
    <property type="entry name" value="Four-carbon acid sugar kinase, nucleotide binding domain"/>
    <property type="match status" value="1"/>
</dbReference>
<evidence type="ECO:0000256" key="1">
    <source>
        <dbReference type="ARBA" id="ARBA00005715"/>
    </source>
</evidence>
<dbReference type="AlphaFoldDB" id="A0A0F7FVM7"/>
<dbReference type="STRING" id="408015.SXIM_25410"/>
<keyword evidence="5" id="KW-0067">ATP-binding</keyword>
<evidence type="ECO:0000313" key="10">
    <source>
        <dbReference type="EMBL" id="AKG43925.1"/>
    </source>
</evidence>
<dbReference type="HOGENOM" id="CLU_029424_0_1_11"/>
<organism evidence="10 11">
    <name type="scientific">Streptomyces xiamenensis</name>
    <dbReference type="NCBI Taxonomy" id="408015"/>
    <lineage>
        <taxon>Bacteria</taxon>
        <taxon>Bacillati</taxon>
        <taxon>Actinomycetota</taxon>
        <taxon>Actinomycetes</taxon>
        <taxon>Kitasatosporales</taxon>
        <taxon>Streptomycetaceae</taxon>
        <taxon>Streptomyces</taxon>
    </lineage>
</organism>
<dbReference type="InterPro" id="IPR031475">
    <property type="entry name" value="NBD_C"/>
</dbReference>
<keyword evidence="4" id="KW-0418">Kinase</keyword>
<evidence type="ECO:0000256" key="5">
    <source>
        <dbReference type="ARBA" id="ARBA00022840"/>
    </source>
</evidence>
<gene>
    <name evidence="10" type="ORF">SXIM_25410</name>
</gene>
<protein>
    <submittedName>
        <fullName evidence="10">4-hydroxythreonine-4-phosphate dehydrogenase</fullName>
    </submittedName>
</protein>
<dbReference type="SUPFAM" id="SSF142764">
    <property type="entry name" value="YgbK-like"/>
    <property type="match status" value="1"/>
</dbReference>